<protein>
    <recommendedName>
        <fullName evidence="6">Spore coat protein</fullName>
    </recommendedName>
</protein>
<dbReference type="AlphaFoldDB" id="A0ABD5IVS9"/>
<dbReference type="EMBL" id="JARTLI010000020">
    <property type="protein sequence ID" value="MED5052430.1"/>
    <property type="molecule type" value="Genomic_DNA"/>
</dbReference>
<dbReference type="RefSeq" id="WP_066148795.1">
    <property type="nucleotide sequence ID" value="NZ_JAQOTG010000015.1"/>
</dbReference>
<evidence type="ECO:0000313" key="4">
    <source>
        <dbReference type="Proteomes" id="UP001213979"/>
    </source>
</evidence>
<keyword evidence="1" id="KW-0472">Membrane</keyword>
<keyword evidence="4" id="KW-1185">Reference proteome</keyword>
<dbReference type="EMBL" id="JAQOTG010000015">
    <property type="protein sequence ID" value="MDE8564944.1"/>
    <property type="molecule type" value="Genomic_DNA"/>
</dbReference>
<evidence type="ECO:0000313" key="5">
    <source>
        <dbReference type="Proteomes" id="UP001339962"/>
    </source>
</evidence>
<evidence type="ECO:0000313" key="2">
    <source>
        <dbReference type="EMBL" id="MDE8564944.1"/>
    </source>
</evidence>
<sequence length="67" mass="7480">MNDFIGQDTRVWGRPWGWGVRPWGFFGPRPFFGGGPFFGGFLGGLLGSALVPPFYGGSPFFGYPYYY</sequence>
<evidence type="ECO:0000313" key="3">
    <source>
        <dbReference type="EMBL" id="MED5052430.1"/>
    </source>
</evidence>
<keyword evidence="1" id="KW-0812">Transmembrane</keyword>
<evidence type="ECO:0008006" key="6">
    <source>
        <dbReference type="Google" id="ProtNLM"/>
    </source>
</evidence>
<dbReference type="Proteomes" id="UP001213979">
    <property type="component" value="Unassembled WGS sequence"/>
</dbReference>
<dbReference type="Proteomes" id="UP001339962">
    <property type="component" value="Unassembled WGS sequence"/>
</dbReference>
<proteinExistence type="predicted"/>
<accession>A0ABD5IVS9</accession>
<feature type="transmembrane region" description="Helical" evidence="1">
    <location>
        <begin position="31"/>
        <end position="55"/>
    </location>
</feature>
<comment type="caution">
    <text evidence="3">The sequence shown here is derived from an EMBL/GenBank/DDBJ whole genome shotgun (WGS) entry which is preliminary data.</text>
</comment>
<name>A0ABD5IVS9_9BACL</name>
<keyword evidence="1" id="KW-1133">Transmembrane helix</keyword>
<organism evidence="3 5">
    <name type="scientific">Anoxybacteroides rupiense</name>
    <dbReference type="NCBI Taxonomy" id="311460"/>
    <lineage>
        <taxon>Bacteria</taxon>
        <taxon>Bacillati</taxon>
        <taxon>Bacillota</taxon>
        <taxon>Bacilli</taxon>
        <taxon>Bacillales</taxon>
        <taxon>Anoxybacillaceae</taxon>
        <taxon>Anoxybacteroides</taxon>
    </lineage>
</organism>
<gene>
    <name evidence="3" type="ORF">P9850_11270</name>
    <name evidence="2" type="ORF">PNH38_13855</name>
</gene>
<reference evidence="3 5" key="2">
    <citation type="submission" date="2023-03" db="EMBL/GenBank/DDBJ databases">
        <title>Bacillus Genome Sequencing.</title>
        <authorList>
            <person name="Dunlap C."/>
        </authorList>
    </citation>
    <scope>NUCLEOTIDE SEQUENCE [LARGE SCALE GENOMIC DNA]</scope>
    <source>
        <strain evidence="3 5">NRS-38</strain>
    </source>
</reference>
<reference evidence="2 4" key="1">
    <citation type="submission" date="2023-01" db="EMBL/GenBank/DDBJ databases">
        <title>Genome-based reclassification of Anoxybacillus geothermalis as a later heterotypic synonym of Anoxybacillus rupiensis.</title>
        <authorList>
            <person name="Inan Bektas K."/>
            <person name="Canakci S."/>
            <person name="Belduz A.A."/>
            <person name="Guler H.H."/>
        </authorList>
    </citation>
    <scope>NUCLEOTIDE SEQUENCE [LARGE SCALE GENOMIC DNA]</scope>
    <source>
        <strain evidence="2 4">DSM 17127</strain>
    </source>
</reference>
<evidence type="ECO:0000256" key="1">
    <source>
        <dbReference type="SAM" id="Phobius"/>
    </source>
</evidence>